<evidence type="ECO:0000256" key="1">
    <source>
        <dbReference type="SAM" id="MobiDB-lite"/>
    </source>
</evidence>
<keyword evidence="2" id="KW-0732">Signal</keyword>
<dbReference type="SUPFAM" id="SSF56281">
    <property type="entry name" value="Metallo-hydrolase/oxidoreductase"/>
    <property type="match status" value="1"/>
</dbReference>
<name>A0A5S5CK97_9BACL</name>
<feature type="signal peptide" evidence="2">
    <location>
        <begin position="1"/>
        <end position="26"/>
    </location>
</feature>
<protein>
    <submittedName>
        <fullName evidence="3">L-ascorbate metabolism protein UlaG (Beta-lactamase superfamily)</fullName>
    </submittedName>
</protein>
<dbReference type="Pfam" id="PF13483">
    <property type="entry name" value="Lactamase_B_3"/>
    <property type="match status" value="1"/>
</dbReference>
<dbReference type="PROSITE" id="PS51257">
    <property type="entry name" value="PROKAR_LIPOPROTEIN"/>
    <property type="match status" value="1"/>
</dbReference>
<reference evidence="3 4" key="1">
    <citation type="submission" date="2019-07" db="EMBL/GenBank/DDBJ databases">
        <title>Genomic Encyclopedia of Type Strains, Phase III (KMG-III): the genomes of soil and plant-associated and newly described type strains.</title>
        <authorList>
            <person name="Whitman W."/>
        </authorList>
    </citation>
    <scope>NUCLEOTIDE SEQUENCE [LARGE SCALE GENOMIC DNA]</scope>
    <source>
        <strain evidence="3 4">BL24</strain>
    </source>
</reference>
<organism evidence="3 4">
    <name type="scientific">Paenibacillus methanolicus</name>
    <dbReference type="NCBI Taxonomy" id="582686"/>
    <lineage>
        <taxon>Bacteria</taxon>
        <taxon>Bacillati</taxon>
        <taxon>Bacillota</taxon>
        <taxon>Bacilli</taxon>
        <taxon>Bacillales</taxon>
        <taxon>Paenibacillaceae</taxon>
        <taxon>Paenibacillus</taxon>
    </lineage>
</organism>
<dbReference type="RefSeq" id="WP_187433952.1">
    <property type="nucleotide sequence ID" value="NZ_VNHS01000001.1"/>
</dbReference>
<accession>A0A5S5CK97</accession>
<dbReference type="Proteomes" id="UP000323257">
    <property type="component" value="Unassembled WGS sequence"/>
</dbReference>
<dbReference type="PANTHER" id="PTHR39189">
    <property type="entry name" value="UPF0173 METAL-DEPENDENT HYDROLASE YTKL"/>
    <property type="match status" value="1"/>
</dbReference>
<evidence type="ECO:0000256" key="2">
    <source>
        <dbReference type="SAM" id="SignalP"/>
    </source>
</evidence>
<evidence type="ECO:0000313" key="4">
    <source>
        <dbReference type="Proteomes" id="UP000323257"/>
    </source>
</evidence>
<dbReference type="PANTHER" id="PTHR39189:SF1">
    <property type="entry name" value="UPF0173 METAL-DEPENDENT HYDROLASE YTKL"/>
    <property type="match status" value="1"/>
</dbReference>
<dbReference type="AlphaFoldDB" id="A0A5S5CK97"/>
<evidence type="ECO:0000313" key="3">
    <source>
        <dbReference type="EMBL" id="TYP79155.1"/>
    </source>
</evidence>
<dbReference type="Gene3D" id="3.60.15.10">
    <property type="entry name" value="Ribonuclease Z/Hydroxyacylglutathione hydrolase-like"/>
    <property type="match status" value="1"/>
</dbReference>
<comment type="caution">
    <text evidence="3">The sequence shown here is derived from an EMBL/GenBank/DDBJ whole genome shotgun (WGS) entry which is preliminary data.</text>
</comment>
<proteinExistence type="predicted"/>
<dbReference type="EMBL" id="VNHS01000001">
    <property type="protein sequence ID" value="TYP79155.1"/>
    <property type="molecule type" value="Genomic_DNA"/>
</dbReference>
<dbReference type="InterPro" id="IPR036866">
    <property type="entry name" value="RibonucZ/Hydroxyglut_hydro"/>
</dbReference>
<feature type="region of interest" description="Disordered" evidence="1">
    <location>
        <begin position="28"/>
        <end position="49"/>
    </location>
</feature>
<gene>
    <name evidence="3" type="ORF">BCM02_101271</name>
</gene>
<sequence length="284" mass="30537">MANHWKQMLGVCLAACVLLQGCASNAGRTQPGADIEEKKEAAPRATAAKPDVETIWDEEALRNDTGKIVIKSLTNAKTGAYHATVAVISKSGTAVIADPYSIPMQDGIPLADLVTISHRHPDHIDAKFLQKTKAKLSVAGAGESFIVGDMAVTSVPAAHDSNFDPAKPTNTIYIYETDGVRIAHLGDLGQDELTDEQLQSIGRVDIVFTALDGLSQYGRSAEKSIQALQQLHPAVIAATHYEASVVEAVLDALQISEKAELEELAIDRADIERLDDKQLYVMLK</sequence>
<feature type="chain" id="PRO_5024425049" evidence="2">
    <location>
        <begin position="27"/>
        <end position="284"/>
    </location>
</feature>
<keyword evidence="4" id="KW-1185">Reference proteome</keyword>